<keyword evidence="2" id="KW-1185">Reference proteome</keyword>
<evidence type="ECO:0000313" key="1">
    <source>
        <dbReference type="EMBL" id="URL60118.1"/>
    </source>
</evidence>
<proteinExistence type="predicted"/>
<evidence type="ECO:0008006" key="3">
    <source>
        <dbReference type="Google" id="ProtNLM"/>
    </source>
</evidence>
<sequence>MPTLLQRLRRHKGGWVLLFAALMIKIAASTVCVLDGPALVSVSPSSGHTLAVAAVQADVASSGDTEICLLDEGNGCHCACAHGAALPMASHAVATLIRLPEVVSHLPEAPPYPAASSLLRPPIA</sequence>
<protein>
    <recommendedName>
        <fullName evidence="3">DUF2946 family protein</fullName>
    </recommendedName>
</protein>
<evidence type="ECO:0000313" key="2">
    <source>
        <dbReference type="Proteomes" id="UP001056681"/>
    </source>
</evidence>
<reference evidence="1" key="1">
    <citation type="submission" date="2020-10" db="EMBL/GenBank/DDBJ databases">
        <title>Whole-genome sequence of Luteibacter sp. EIF3.</title>
        <authorList>
            <person name="Friedrich I."/>
            <person name="Hertel R."/>
            <person name="Daniel R."/>
        </authorList>
    </citation>
    <scope>NUCLEOTIDE SEQUENCE</scope>
    <source>
        <strain evidence="1">EIF3</strain>
    </source>
</reference>
<dbReference type="EMBL" id="CP063231">
    <property type="protein sequence ID" value="URL60118.1"/>
    <property type="molecule type" value="Genomic_DNA"/>
</dbReference>
<dbReference type="Proteomes" id="UP001056681">
    <property type="component" value="Chromosome"/>
</dbReference>
<name>A0ABY4T846_9GAMM</name>
<gene>
    <name evidence="1" type="ORF">IM816_08590</name>
</gene>
<accession>A0ABY4T846</accession>
<dbReference type="RefSeq" id="WP_250340569.1">
    <property type="nucleotide sequence ID" value="NZ_CP063231.1"/>
</dbReference>
<organism evidence="1 2">
    <name type="scientific">Luteibacter flocculans</name>
    <dbReference type="NCBI Taxonomy" id="2780091"/>
    <lineage>
        <taxon>Bacteria</taxon>
        <taxon>Pseudomonadati</taxon>
        <taxon>Pseudomonadota</taxon>
        <taxon>Gammaproteobacteria</taxon>
        <taxon>Lysobacterales</taxon>
        <taxon>Rhodanobacteraceae</taxon>
        <taxon>Luteibacter</taxon>
    </lineage>
</organism>